<keyword evidence="3" id="KW-1003">Cell membrane</keyword>
<dbReference type="Proteomes" id="UP000236752">
    <property type="component" value="Unassembled WGS sequence"/>
</dbReference>
<evidence type="ECO:0000256" key="11">
    <source>
        <dbReference type="ARBA" id="ARBA00023136"/>
    </source>
</evidence>
<keyword evidence="9" id="KW-0408">Iron</keyword>
<feature type="domain" description="Fatty acid desaturase" evidence="13">
    <location>
        <begin position="87"/>
        <end position="301"/>
    </location>
</feature>
<keyword evidence="8" id="KW-0560">Oxidoreductase</keyword>
<comment type="similarity">
    <text evidence="2">Belongs to the fatty acid desaturase type 1 family. AlkB subfamily.</text>
</comment>
<keyword evidence="6" id="KW-0479">Metal-binding</keyword>
<dbReference type="InterPro" id="IPR033885">
    <property type="entry name" value="AlkB/XylM"/>
</dbReference>
<reference evidence="14 15" key="1">
    <citation type="submission" date="2016-10" db="EMBL/GenBank/DDBJ databases">
        <authorList>
            <person name="de Groot N.N."/>
        </authorList>
    </citation>
    <scope>NUCLEOTIDE SEQUENCE [LARGE SCALE GENOMIC DNA]</scope>
    <source>
        <strain evidence="14 15">DSM 26915</strain>
    </source>
</reference>
<dbReference type="RefSeq" id="WP_103910884.1">
    <property type="nucleotide sequence ID" value="NZ_FNUZ01000004.1"/>
</dbReference>
<evidence type="ECO:0000256" key="2">
    <source>
        <dbReference type="ARBA" id="ARBA00010823"/>
    </source>
</evidence>
<dbReference type="CDD" id="cd03512">
    <property type="entry name" value="Alkane-hydroxylase"/>
    <property type="match status" value="1"/>
</dbReference>
<evidence type="ECO:0000256" key="8">
    <source>
        <dbReference type="ARBA" id="ARBA00023002"/>
    </source>
</evidence>
<dbReference type="GO" id="GO:0046872">
    <property type="term" value="F:metal ion binding"/>
    <property type="evidence" value="ECO:0007669"/>
    <property type="project" value="UniProtKB-KW"/>
</dbReference>
<comment type="subcellular location">
    <subcellularLocation>
        <location evidence="1">Cell inner membrane</location>
        <topology evidence="1">Multi-pass membrane protein</topology>
    </subcellularLocation>
</comment>
<evidence type="ECO:0000313" key="15">
    <source>
        <dbReference type="Proteomes" id="UP000236752"/>
    </source>
</evidence>
<evidence type="ECO:0000256" key="6">
    <source>
        <dbReference type="ARBA" id="ARBA00022723"/>
    </source>
</evidence>
<sequence length="336" mass="36772">MTRFVLITLGMVALLALSLVFGGVWAWAALFYITVFTFFTDKLAAMAAPERPDQEFPAGHGLSTFLALVHFPLLFGGALVLSSGTLGWAYGVPAFFALALFFGQVSNSNAHELIHRADRLGHRLGVAVYVSLLFGHHASAHPRVHHIHAATDRDPNSAKLGEGFYAFAIRAWWGSFREGHRAETAFRGRKSKGGGIHPYKIYGAGALVCLAVITLAGGGPALAVYVGLAVYAQLQLMLSDYVQHYGLRRKKREDGRYEPVGPQHSWNAPHGFSSGLMLNAPRHSDHHANPTRSYPNLTLDRAAMPILPHSLPVMAVLALLPPVWRNIMDKRAKKWA</sequence>
<evidence type="ECO:0000256" key="3">
    <source>
        <dbReference type="ARBA" id="ARBA00022475"/>
    </source>
</evidence>
<accession>A0A1H5ZP54</accession>
<feature type="transmembrane region" description="Helical" evidence="12">
    <location>
        <begin position="6"/>
        <end position="39"/>
    </location>
</feature>
<evidence type="ECO:0000256" key="10">
    <source>
        <dbReference type="ARBA" id="ARBA00023033"/>
    </source>
</evidence>
<evidence type="ECO:0000256" key="5">
    <source>
        <dbReference type="ARBA" id="ARBA00022692"/>
    </source>
</evidence>
<keyword evidence="7 12" id="KW-1133">Transmembrane helix</keyword>
<evidence type="ECO:0000259" key="13">
    <source>
        <dbReference type="Pfam" id="PF00487"/>
    </source>
</evidence>
<proteinExistence type="inferred from homology"/>
<keyword evidence="5 12" id="KW-0812">Transmembrane</keyword>
<keyword evidence="10 14" id="KW-0503">Monooxygenase</keyword>
<dbReference type="PANTHER" id="PTHR38674">
    <property type="entry name" value="ALKANE 1-MONOOXYGENASE 1"/>
    <property type="match status" value="1"/>
</dbReference>
<dbReference type="InterPro" id="IPR005804">
    <property type="entry name" value="FA_desaturase_dom"/>
</dbReference>
<dbReference type="GO" id="GO:0006629">
    <property type="term" value="P:lipid metabolic process"/>
    <property type="evidence" value="ECO:0007669"/>
    <property type="project" value="InterPro"/>
</dbReference>
<dbReference type="Pfam" id="PF00487">
    <property type="entry name" value="FA_desaturase"/>
    <property type="match status" value="1"/>
</dbReference>
<dbReference type="EMBL" id="FNUZ01000004">
    <property type="protein sequence ID" value="SEG37991.1"/>
    <property type="molecule type" value="Genomic_DNA"/>
</dbReference>
<evidence type="ECO:0000256" key="7">
    <source>
        <dbReference type="ARBA" id="ARBA00022989"/>
    </source>
</evidence>
<dbReference type="OrthoDB" id="4759734at2"/>
<dbReference type="AlphaFoldDB" id="A0A1H5ZP54"/>
<evidence type="ECO:0000256" key="12">
    <source>
        <dbReference type="SAM" id="Phobius"/>
    </source>
</evidence>
<feature type="transmembrane region" description="Helical" evidence="12">
    <location>
        <begin position="87"/>
        <end position="106"/>
    </location>
</feature>
<dbReference type="GO" id="GO:0005886">
    <property type="term" value="C:plasma membrane"/>
    <property type="evidence" value="ECO:0007669"/>
    <property type="project" value="UniProtKB-SubCell"/>
</dbReference>
<keyword evidence="4" id="KW-0997">Cell inner membrane</keyword>
<keyword evidence="15" id="KW-1185">Reference proteome</keyword>
<dbReference type="GO" id="GO:0004497">
    <property type="term" value="F:monooxygenase activity"/>
    <property type="evidence" value="ECO:0007669"/>
    <property type="project" value="UniProtKB-KW"/>
</dbReference>
<keyword evidence="11 12" id="KW-0472">Membrane</keyword>
<evidence type="ECO:0000256" key="9">
    <source>
        <dbReference type="ARBA" id="ARBA00023004"/>
    </source>
</evidence>
<name>A0A1H5ZP54_9RHOB</name>
<evidence type="ECO:0000313" key="14">
    <source>
        <dbReference type="EMBL" id="SEG37991.1"/>
    </source>
</evidence>
<organism evidence="14 15">
    <name type="scientific">Thalassococcus halodurans</name>
    <dbReference type="NCBI Taxonomy" id="373675"/>
    <lineage>
        <taxon>Bacteria</taxon>
        <taxon>Pseudomonadati</taxon>
        <taxon>Pseudomonadota</taxon>
        <taxon>Alphaproteobacteria</taxon>
        <taxon>Rhodobacterales</taxon>
        <taxon>Roseobacteraceae</taxon>
        <taxon>Thalassococcus</taxon>
    </lineage>
</organism>
<protein>
    <submittedName>
        <fullName evidence="14">Alkane 1-monooxygenase</fullName>
    </submittedName>
</protein>
<gene>
    <name evidence="14" type="ORF">SAMN04488045_2548</name>
</gene>
<evidence type="ECO:0000256" key="1">
    <source>
        <dbReference type="ARBA" id="ARBA00004429"/>
    </source>
</evidence>
<evidence type="ECO:0000256" key="4">
    <source>
        <dbReference type="ARBA" id="ARBA00022519"/>
    </source>
</evidence>
<feature type="transmembrane region" description="Helical" evidence="12">
    <location>
        <begin position="60"/>
        <end position="81"/>
    </location>
</feature>
<dbReference type="PANTHER" id="PTHR38674:SF1">
    <property type="entry name" value="ALKANE 1-MONOOXYGENASE 1"/>
    <property type="match status" value="1"/>
</dbReference>